<organism evidence="1">
    <name type="scientific">marine metagenome</name>
    <dbReference type="NCBI Taxonomy" id="408172"/>
    <lineage>
        <taxon>unclassified sequences</taxon>
        <taxon>metagenomes</taxon>
        <taxon>ecological metagenomes</taxon>
    </lineage>
</organism>
<protein>
    <submittedName>
        <fullName evidence="1">Uncharacterized protein</fullName>
    </submittedName>
</protein>
<evidence type="ECO:0000313" key="1">
    <source>
        <dbReference type="EMBL" id="SVA97212.1"/>
    </source>
</evidence>
<dbReference type="Gene3D" id="2.60.40.4070">
    <property type="match status" value="1"/>
</dbReference>
<dbReference type="EMBL" id="UINC01024141">
    <property type="protein sequence ID" value="SVA97212.1"/>
    <property type="molecule type" value="Genomic_DNA"/>
</dbReference>
<sequence>GHHTLVWQGRNQLGHSVGTGIYFVRLQTENTRSVQKLIYLK</sequence>
<dbReference type="AlphaFoldDB" id="A0A382A7Y8"/>
<gene>
    <name evidence="1" type="ORF">METZ01_LOCUS150066</name>
</gene>
<proteinExistence type="predicted"/>
<name>A0A382A7Y8_9ZZZZ</name>
<accession>A0A382A7Y8</accession>
<reference evidence="1" key="1">
    <citation type="submission" date="2018-05" db="EMBL/GenBank/DDBJ databases">
        <authorList>
            <person name="Lanie J.A."/>
            <person name="Ng W.-L."/>
            <person name="Kazmierczak K.M."/>
            <person name="Andrzejewski T.M."/>
            <person name="Davidsen T.M."/>
            <person name="Wayne K.J."/>
            <person name="Tettelin H."/>
            <person name="Glass J.I."/>
            <person name="Rusch D."/>
            <person name="Podicherti R."/>
            <person name="Tsui H.-C.T."/>
            <person name="Winkler M.E."/>
        </authorList>
    </citation>
    <scope>NUCLEOTIDE SEQUENCE</scope>
</reference>
<feature type="non-terminal residue" evidence="1">
    <location>
        <position position="1"/>
    </location>
</feature>